<dbReference type="Proteomes" id="UP000640335">
    <property type="component" value="Unassembled WGS sequence"/>
</dbReference>
<dbReference type="InterPro" id="IPR050706">
    <property type="entry name" value="Cyclic-di-GMP_PDE-like"/>
</dbReference>
<feature type="domain" description="GGDEF" evidence="3">
    <location>
        <begin position="356"/>
        <end position="488"/>
    </location>
</feature>
<dbReference type="NCBIfam" id="TIGR00254">
    <property type="entry name" value="GGDEF"/>
    <property type="match status" value="1"/>
</dbReference>
<keyword evidence="1" id="KW-1133">Transmembrane helix</keyword>
<dbReference type="InterPro" id="IPR001633">
    <property type="entry name" value="EAL_dom"/>
</dbReference>
<dbReference type="Pfam" id="PF00563">
    <property type="entry name" value="EAL"/>
    <property type="match status" value="1"/>
</dbReference>
<evidence type="ECO:0000313" key="4">
    <source>
        <dbReference type="EMBL" id="MBD7915962.1"/>
    </source>
</evidence>
<dbReference type="InterPro" id="IPR029787">
    <property type="entry name" value="Nucleotide_cyclase"/>
</dbReference>
<gene>
    <name evidence="4" type="ORF">H9660_12475</name>
</gene>
<dbReference type="SUPFAM" id="SSF55073">
    <property type="entry name" value="Nucleotide cyclase"/>
    <property type="match status" value="1"/>
</dbReference>
<name>A0ABR8Q6A1_9CLOT</name>
<dbReference type="InterPro" id="IPR043128">
    <property type="entry name" value="Rev_trsase/Diguanyl_cyclase"/>
</dbReference>
<sequence length="750" mass="87977">MDSKKIKTSLYKVAFLGLILSIIVLYIGILIGNYYDEAKYNARKGSLYTKAEAYKIQIQRQIDADIQALYSVSNFFTKIDFNNLDDLYKNLYKANKQNHFMVMFAINKDGIGVKSLINKDEFINVNINDIQEEIQKINNKSLNGEWAMSDVFYSDTVNGYVVALSVPVYDEDEVCGTIIAYDTIDQFNSTLSVSIKTDDQEDYVNMIDSSGNFIVRSKDRLYSGNSDSIYNMDLKILNEWEVKEALSNGEDYYSLFDLDGIQYAIYFKALDYDDWYIYLINETEYKNLYMVKFSNITKIIFGFIIAIIIFFTLIIRYILEKNYKVLTNLAYYDELTGAYKSNKFREICEEALKTNKDYSIIAFNIKGFKFINNIFGEKWSDEFLIYIKAVLDKNTNKNEYFCRDGSDQFFIFMKSIDKNEIMTRVDKIKDEIKEFLNIKNQSYDIGIYGGICSYIDLENKENPYKSMLDNALFIMKEEKNKGFIFYDESVFKKRYRQNFIENNMQFALDNNEFKMFLQPKVDLKTNKISSAEVLVRWIRNDGTTIYPNEFIPLFEQNGFCEKLDMYMFEEACRKLKELRDKGVKDISISINQSKLLFYRADYIERISSITEKYGVPNSMIILEIIEGLTIDNFEKFNRTIDKLHKKGFRVSMDDFGSGYSAFNTLSRLEIDELKIDRDFLIKMENDKEKQKIILESIILLAKKLNITTVIEGVENKELLDFINRLGCDMAQGYYFSKPLSEEDFDNKYIK</sequence>
<keyword evidence="5" id="KW-1185">Reference proteome</keyword>
<dbReference type="PROSITE" id="PS50887">
    <property type="entry name" value="GGDEF"/>
    <property type="match status" value="1"/>
</dbReference>
<feature type="domain" description="EAL" evidence="2">
    <location>
        <begin position="497"/>
        <end position="750"/>
    </location>
</feature>
<reference evidence="4 5" key="1">
    <citation type="submission" date="2020-08" db="EMBL/GenBank/DDBJ databases">
        <title>A Genomic Blueprint of the Chicken Gut Microbiome.</title>
        <authorList>
            <person name="Gilroy R."/>
            <person name="Ravi A."/>
            <person name="Getino M."/>
            <person name="Pursley I."/>
            <person name="Horton D.L."/>
            <person name="Alikhan N.-F."/>
            <person name="Baker D."/>
            <person name="Gharbi K."/>
            <person name="Hall N."/>
            <person name="Watson M."/>
            <person name="Adriaenssens E.M."/>
            <person name="Foster-Nyarko E."/>
            <person name="Jarju S."/>
            <person name="Secka A."/>
            <person name="Antonio M."/>
            <person name="Oren A."/>
            <person name="Chaudhuri R."/>
            <person name="La Ragione R.M."/>
            <person name="Hildebrand F."/>
            <person name="Pallen M.J."/>
        </authorList>
    </citation>
    <scope>NUCLEOTIDE SEQUENCE [LARGE SCALE GENOMIC DNA]</scope>
    <source>
        <strain evidence="4 5">Sa3CUN1</strain>
    </source>
</reference>
<dbReference type="PROSITE" id="PS50883">
    <property type="entry name" value="EAL"/>
    <property type="match status" value="1"/>
</dbReference>
<feature type="transmembrane region" description="Helical" evidence="1">
    <location>
        <begin position="299"/>
        <end position="319"/>
    </location>
</feature>
<dbReference type="InterPro" id="IPR035919">
    <property type="entry name" value="EAL_sf"/>
</dbReference>
<dbReference type="RefSeq" id="WP_191750712.1">
    <property type="nucleotide sequence ID" value="NZ_JACSQZ010000052.1"/>
</dbReference>
<keyword evidence="1" id="KW-0812">Transmembrane</keyword>
<accession>A0ABR8Q6A1</accession>
<dbReference type="SMART" id="SM00052">
    <property type="entry name" value="EAL"/>
    <property type="match status" value="1"/>
</dbReference>
<proteinExistence type="predicted"/>
<dbReference type="PANTHER" id="PTHR33121:SF71">
    <property type="entry name" value="OXYGEN SENSOR PROTEIN DOSP"/>
    <property type="match status" value="1"/>
</dbReference>
<evidence type="ECO:0000259" key="2">
    <source>
        <dbReference type="PROSITE" id="PS50883"/>
    </source>
</evidence>
<dbReference type="Gene3D" id="3.20.20.450">
    <property type="entry name" value="EAL domain"/>
    <property type="match status" value="1"/>
</dbReference>
<dbReference type="InterPro" id="IPR000160">
    <property type="entry name" value="GGDEF_dom"/>
</dbReference>
<dbReference type="SMART" id="SM00267">
    <property type="entry name" value="GGDEF"/>
    <property type="match status" value="1"/>
</dbReference>
<dbReference type="PANTHER" id="PTHR33121">
    <property type="entry name" value="CYCLIC DI-GMP PHOSPHODIESTERASE PDEF"/>
    <property type="match status" value="1"/>
</dbReference>
<dbReference type="CDD" id="cd01948">
    <property type="entry name" value="EAL"/>
    <property type="match status" value="1"/>
</dbReference>
<dbReference type="Pfam" id="PF00990">
    <property type="entry name" value="GGDEF"/>
    <property type="match status" value="1"/>
</dbReference>
<organism evidence="4 5">
    <name type="scientific">Clostridium gallinarum</name>
    <dbReference type="NCBI Taxonomy" id="2762246"/>
    <lineage>
        <taxon>Bacteria</taxon>
        <taxon>Bacillati</taxon>
        <taxon>Bacillota</taxon>
        <taxon>Clostridia</taxon>
        <taxon>Eubacteriales</taxon>
        <taxon>Clostridiaceae</taxon>
        <taxon>Clostridium</taxon>
    </lineage>
</organism>
<feature type="transmembrane region" description="Helical" evidence="1">
    <location>
        <begin position="13"/>
        <end position="35"/>
    </location>
</feature>
<protein>
    <submittedName>
        <fullName evidence="4">EAL domain-containing protein</fullName>
    </submittedName>
</protein>
<dbReference type="Gene3D" id="3.30.450.20">
    <property type="entry name" value="PAS domain"/>
    <property type="match status" value="2"/>
</dbReference>
<dbReference type="Gene3D" id="3.30.70.270">
    <property type="match status" value="1"/>
</dbReference>
<dbReference type="CDD" id="cd18774">
    <property type="entry name" value="PDC2_HK_sensor"/>
    <property type="match status" value="1"/>
</dbReference>
<dbReference type="EMBL" id="JACSQZ010000052">
    <property type="protein sequence ID" value="MBD7915962.1"/>
    <property type="molecule type" value="Genomic_DNA"/>
</dbReference>
<dbReference type="SUPFAM" id="SSF141868">
    <property type="entry name" value="EAL domain-like"/>
    <property type="match status" value="1"/>
</dbReference>
<keyword evidence="1" id="KW-0472">Membrane</keyword>
<evidence type="ECO:0000256" key="1">
    <source>
        <dbReference type="SAM" id="Phobius"/>
    </source>
</evidence>
<evidence type="ECO:0000259" key="3">
    <source>
        <dbReference type="PROSITE" id="PS50887"/>
    </source>
</evidence>
<evidence type="ECO:0000313" key="5">
    <source>
        <dbReference type="Proteomes" id="UP000640335"/>
    </source>
</evidence>
<comment type="caution">
    <text evidence="4">The sequence shown here is derived from an EMBL/GenBank/DDBJ whole genome shotgun (WGS) entry which is preliminary data.</text>
</comment>